<comment type="caution">
    <text evidence="1">The sequence shown here is derived from an EMBL/GenBank/DDBJ whole genome shotgun (WGS) entry which is preliminary data.</text>
</comment>
<dbReference type="AlphaFoldDB" id="A0A081B206"/>
<protein>
    <submittedName>
        <fullName evidence="1">Uncharacterized protein</fullName>
    </submittedName>
</protein>
<organism evidence="1 2">
    <name type="scientific">Phytophthora nicotianae P1976</name>
    <dbReference type="NCBI Taxonomy" id="1317066"/>
    <lineage>
        <taxon>Eukaryota</taxon>
        <taxon>Sar</taxon>
        <taxon>Stramenopiles</taxon>
        <taxon>Oomycota</taxon>
        <taxon>Peronosporomycetes</taxon>
        <taxon>Peronosporales</taxon>
        <taxon>Peronosporaceae</taxon>
        <taxon>Phytophthora</taxon>
    </lineage>
</organism>
<evidence type="ECO:0000313" key="1">
    <source>
        <dbReference type="EMBL" id="ETO85167.1"/>
    </source>
</evidence>
<dbReference type="Proteomes" id="UP000028582">
    <property type="component" value="Unassembled WGS sequence"/>
</dbReference>
<gene>
    <name evidence="1" type="ORF">F444_00953</name>
</gene>
<proteinExistence type="predicted"/>
<name>A0A081B206_PHYNI</name>
<accession>A0A081B206</accession>
<reference evidence="1 2" key="1">
    <citation type="submission" date="2013-11" db="EMBL/GenBank/DDBJ databases">
        <title>The Genome Sequence of Phytophthora parasitica P1976.</title>
        <authorList>
            <consortium name="The Broad Institute Genomics Platform"/>
            <person name="Russ C."/>
            <person name="Tyler B."/>
            <person name="Panabieres F."/>
            <person name="Shan W."/>
            <person name="Tripathy S."/>
            <person name="Grunwald N."/>
            <person name="Machado M."/>
            <person name="Johnson C.S."/>
            <person name="Walker B."/>
            <person name="Young S."/>
            <person name="Zeng Q."/>
            <person name="Gargeya S."/>
            <person name="Fitzgerald M."/>
            <person name="Haas B."/>
            <person name="Abouelleil A."/>
            <person name="Allen A.W."/>
            <person name="Alvarado L."/>
            <person name="Arachchi H.M."/>
            <person name="Berlin A.M."/>
            <person name="Chapman S.B."/>
            <person name="Gainer-Dewar J."/>
            <person name="Goldberg J."/>
            <person name="Griggs A."/>
            <person name="Gujja S."/>
            <person name="Hansen M."/>
            <person name="Howarth C."/>
            <person name="Imamovic A."/>
            <person name="Ireland A."/>
            <person name="Larimer J."/>
            <person name="McCowan C."/>
            <person name="Murphy C."/>
            <person name="Pearson M."/>
            <person name="Poon T.W."/>
            <person name="Priest M."/>
            <person name="Roberts A."/>
            <person name="Saif S."/>
            <person name="Shea T."/>
            <person name="Sisk P."/>
            <person name="Sykes S."/>
            <person name="Wortman J."/>
            <person name="Nusbaum C."/>
            <person name="Birren B."/>
        </authorList>
    </citation>
    <scope>NUCLEOTIDE SEQUENCE [LARGE SCALE GENOMIC DNA]</scope>
    <source>
        <strain evidence="1 2">P1976</strain>
    </source>
</reference>
<sequence>MKSDARLCWKSGLLVKPQALADKYGVHRETLLRWDHAEDRIKDAQGLSRKKKKISKVKRGVKLRFPGLESRPLEWFTDMRKNKSMCE</sequence>
<dbReference type="EMBL" id="ANJA01000186">
    <property type="protein sequence ID" value="ETO85167.1"/>
    <property type="molecule type" value="Genomic_DNA"/>
</dbReference>
<evidence type="ECO:0000313" key="2">
    <source>
        <dbReference type="Proteomes" id="UP000028582"/>
    </source>
</evidence>